<evidence type="ECO:0000313" key="1">
    <source>
        <dbReference type="EMBL" id="ORX39742.1"/>
    </source>
</evidence>
<dbReference type="OrthoDB" id="5197598at2759"/>
<keyword evidence="2" id="KW-1185">Reference proteome</keyword>
<sequence length="65" mass="6955">MSRLRESSWASVPIHLRALGLIGSEVIANAAIWTAAGVCFGKEDEILGLALLAWASDGNRSQTWS</sequence>
<dbReference type="Proteomes" id="UP000193218">
    <property type="component" value="Unassembled WGS sequence"/>
</dbReference>
<dbReference type="EMBL" id="NBSH01000002">
    <property type="protein sequence ID" value="ORX39742.1"/>
    <property type="molecule type" value="Genomic_DNA"/>
</dbReference>
<evidence type="ECO:0000313" key="2">
    <source>
        <dbReference type="Proteomes" id="UP000193218"/>
    </source>
</evidence>
<gene>
    <name evidence="1" type="ORF">BD324DRAFT_648372</name>
</gene>
<dbReference type="GeneID" id="33559636"/>
<organism evidence="1 2">
    <name type="scientific">Kockovaella imperatae</name>
    <dbReference type="NCBI Taxonomy" id="4999"/>
    <lineage>
        <taxon>Eukaryota</taxon>
        <taxon>Fungi</taxon>
        <taxon>Dikarya</taxon>
        <taxon>Basidiomycota</taxon>
        <taxon>Agaricomycotina</taxon>
        <taxon>Tremellomycetes</taxon>
        <taxon>Tremellales</taxon>
        <taxon>Cuniculitremaceae</taxon>
        <taxon>Kockovaella</taxon>
    </lineage>
</organism>
<name>A0A1Y1UP20_9TREE</name>
<dbReference type="RefSeq" id="XP_021873527.1">
    <property type="nucleotide sequence ID" value="XM_022017827.1"/>
</dbReference>
<proteinExistence type="predicted"/>
<protein>
    <submittedName>
        <fullName evidence="1">Uncharacterized protein</fullName>
    </submittedName>
</protein>
<dbReference type="AlphaFoldDB" id="A0A1Y1UP20"/>
<accession>A0A1Y1UP20</accession>
<reference evidence="1 2" key="1">
    <citation type="submission" date="2017-03" db="EMBL/GenBank/DDBJ databases">
        <title>Widespread Adenine N6-methylation of Active Genes in Fungi.</title>
        <authorList>
            <consortium name="DOE Joint Genome Institute"/>
            <person name="Mondo S.J."/>
            <person name="Dannebaum R.O."/>
            <person name="Kuo R.C."/>
            <person name="Louie K.B."/>
            <person name="Bewick A.J."/>
            <person name="Labutti K."/>
            <person name="Haridas S."/>
            <person name="Kuo A."/>
            <person name="Salamov A."/>
            <person name="Ahrendt S.R."/>
            <person name="Lau R."/>
            <person name="Bowen B.P."/>
            <person name="Lipzen A."/>
            <person name="Sullivan W."/>
            <person name="Andreopoulos W.B."/>
            <person name="Clum A."/>
            <person name="Lindquist E."/>
            <person name="Daum C."/>
            <person name="Northen T.R."/>
            <person name="Ramamoorthy G."/>
            <person name="Schmitz R.J."/>
            <person name="Gryganskyi A."/>
            <person name="Culley D."/>
            <person name="Magnuson J."/>
            <person name="James T.Y."/>
            <person name="O'Malley M.A."/>
            <person name="Stajich J.E."/>
            <person name="Spatafora J.W."/>
            <person name="Visel A."/>
            <person name="Grigoriev I.V."/>
        </authorList>
    </citation>
    <scope>NUCLEOTIDE SEQUENCE [LARGE SCALE GENOMIC DNA]</scope>
    <source>
        <strain evidence="1 2">NRRL Y-17943</strain>
    </source>
</reference>
<comment type="caution">
    <text evidence="1">The sequence shown here is derived from an EMBL/GenBank/DDBJ whole genome shotgun (WGS) entry which is preliminary data.</text>
</comment>
<dbReference type="InParanoid" id="A0A1Y1UP20"/>